<dbReference type="Proteomes" id="UP001310594">
    <property type="component" value="Unassembled WGS sequence"/>
</dbReference>
<feature type="coiled-coil region" evidence="1">
    <location>
        <begin position="141"/>
        <end position="168"/>
    </location>
</feature>
<sequence length="262" mass="29131">MDHLPHQARFLIEDLHMNEQTPKKLAFSMKEDPEVHDQKQMIARVPLSDYVIEPKQASAAHGWVAGGKALHSHGDIGHDPMSDSFAGLHRHAAALLKWQDQQTVLLNVDSRFRFRCIVSWLDASSSSQLKRVTSQAGMFLQQHIQDQYKLLKAEAESLKQLLTDRQDEGRSPTQRQMQQVKVMDEDMLGIAEASRMVRELMELVVGIEMVMGDIKLSEAMSLSLASISAAGKDLTLADGELGATEIGAPDAMMDLSAYRVPS</sequence>
<organism evidence="2 3">
    <name type="scientific">Elasticomyces elasticus</name>
    <dbReference type="NCBI Taxonomy" id="574655"/>
    <lineage>
        <taxon>Eukaryota</taxon>
        <taxon>Fungi</taxon>
        <taxon>Dikarya</taxon>
        <taxon>Ascomycota</taxon>
        <taxon>Pezizomycotina</taxon>
        <taxon>Dothideomycetes</taxon>
        <taxon>Dothideomycetidae</taxon>
        <taxon>Mycosphaerellales</taxon>
        <taxon>Teratosphaeriaceae</taxon>
        <taxon>Elasticomyces</taxon>
    </lineage>
</organism>
<evidence type="ECO:0000313" key="2">
    <source>
        <dbReference type="EMBL" id="KAK5704389.1"/>
    </source>
</evidence>
<protein>
    <submittedName>
        <fullName evidence="2">Uncharacterized protein</fullName>
    </submittedName>
</protein>
<keyword evidence="1" id="KW-0175">Coiled coil</keyword>
<dbReference type="AlphaFoldDB" id="A0AAN7WG97"/>
<accession>A0AAN7WG97</accession>
<reference evidence="2" key="1">
    <citation type="submission" date="2023-08" db="EMBL/GenBank/DDBJ databases">
        <title>Black Yeasts Isolated from many extreme environments.</title>
        <authorList>
            <person name="Coleine C."/>
            <person name="Stajich J.E."/>
            <person name="Selbmann L."/>
        </authorList>
    </citation>
    <scope>NUCLEOTIDE SEQUENCE</scope>
    <source>
        <strain evidence="2">CCFEE 5810</strain>
    </source>
</reference>
<evidence type="ECO:0000313" key="3">
    <source>
        <dbReference type="Proteomes" id="UP001310594"/>
    </source>
</evidence>
<evidence type="ECO:0000256" key="1">
    <source>
        <dbReference type="SAM" id="Coils"/>
    </source>
</evidence>
<gene>
    <name evidence="2" type="ORF">LTR97_003407</name>
</gene>
<dbReference type="EMBL" id="JAVRQU010000004">
    <property type="protein sequence ID" value="KAK5704389.1"/>
    <property type="molecule type" value="Genomic_DNA"/>
</dbReference>
<proteinExistence type="predicted"/>
<name>A0AAN7WG97_9PEZI</name>
<comment type="caution">
    <text evidence="2">The sequence shown here is derived from an EMBL/GenBank/DDBJ whole genome shotgun (WGS) entry which is preliminary data.</text>
</comment>